<organism evidence="3">
    <name type="scientific">Oceaniferula spumae</name>
    <dbReference type="NCBI Taxonomy" id="2979115"/>
    <lineage>
        <taxon>Bacteria</taxon>
        <taxon>Pseudomonadati</taxon>
        <taxon>Verrucomicrobiota</taxon>
        <taxon>Verrucomicrobiia</taxon>
        <taxon>Verrucomicrobiales</taxon>
        <taxon>Verrucomicrobiaceae</taxon>
        <taxon>Oceaniferula</taxon>
    </lineage>
</organism>
<name>A0AAT9FHN2_9BACT</name>
<dbReference type="EMBL" id="AP026866">
    <property type="protein sequence ID" value="BDS05539.1"/>
    <property type="molecule type" value="Genomic_DNA"/>
</dbReference>
<feature type="region of interest" description="Disordered" evidence="1">
    <location>
        <begin position="29"/>
        <end position="74"/>
    </location>
</feature>
<keyword evidence="2" id="KW-0732">Signal</keyword>
<evidence type="ECO:0000313" key="3">
    <source>
        <dbReference type="EMBL" id="BDS05539.1"/>
    </source>
</evidence>
<evidence type="ECO:0000256" key="2">
    <source>
        <dbReference type="SAM" id="SignalP"/>
    </source>
</evidence>
<accession>A0AAT9FHN2</accession>
<feature type="chain" id="PRO_5043400689" description="HEAT repeat domain-containing protein" evidence="2">
    <location>
        <begin position="25"/>
        <end position="422"/>
    </location>
</feature>
<sequence length="422" mass="46307">MKSKSIVISAAWLLSLTIAFIVGAKMQSADPDDSANISEENARASHRSYSRATAATSRMSSGSRTSAASSGDSNKSLNVVDIIKQDDPISRVSSLLALINRLGPNDFEQVVADFRASGLTRDRMSEYSMLLHAWAKTDPIAALDYAEKNTGSRFARETILTSWASENPSAALQWAETHHEGDGANPWLIGVIRGVAKSDPARATEIMATLPYSRERGDALAAIIPHITSQGSEEAVAWLNSISDDQLRSGATRYIARNLASKDPESTASWATSITNKEERERAIGEVADTWADSDVSSAVAWTETLHGDEKMRAASELMGEYTREDPEQAARWLDSMAGSDGYDQVARSFIWSSARSDPAMALSKVNTIADTDSQGRYYDRILRDWHGRDATAAESWMNANNVSDQIRQRVVRPRDDRRRGR</sequence>
<evidence type="ECO:0000256" key="1">
    <source>
        <dbReference type="SAM" id="MobiDB-lite"/>
    </source>
</evidence>
<feature type="signal peptide" evidence="2">
    <location>
        <begin position="1"/>
        <end position="24"/>
    </location>
</feature>
<reference evidence="3" key="1">
    <citation type="submission" date="2024-07" db="EMBL/GenBank/DDBJ databases">
        <title>Complete genome sequence of Verrucomicrobiaceae bacterium NT6N.</title>
        <authorList>
            <person name="Huang C."/>
            <person name="Takami H."/>
            <person name="Hamasaki K."/>
        </authorList>
    </citation>
    <scope>NUCLEOTIDE SEQUENCE</scope>
    <source>
        <strain evidence="3">NT6N</strain>
    </source>
</reference>
<gene>
    <name evidence="3" type="ORF">NT6N_05790</name>
</gene>
<dbReference type="AlphaFoldDB" id="A0AAT9FHN2"/>
<evidence type="ECO:0008006" key="4">
    <source>
        <dbReference type="Google" id="ProtNLM"/>
    </source>
</evidence>
<dbReference type="KEGG" id="osu:NT6N_05790"/>
<feature type="compositionally biased region" description="Low complexity" evidence="1">
    <location>
        <begin position="50"/>
        <end position="70"/>
    </location>
</feature>
<proteinExistence type="predicted"/>
<protein>
    <recommendedName>
        <fullName evidence="4">HEAT repeat domain-containing protein</fullName>
    </recommendedName>
</protein>